<keyword evidence="4" id="KW-1185">Reference proteome</keyword>
<evidence type="ECO:0000313" key="3">
    <source>
        <dbReference type="EMBL" id="MDC0667965.1"/>
    </source>
</evidence>
<protein>
    <submittedName>
        <fullName evidence="3">VCBS repeat-containing protein</fullName>
    </submittedName>
</protein>
<dbReference type="PROSITE" id="PS51257">
    <property type="entry name" value="PROKAR_LIPOPROTEIN"/>
    <property type="match status" value="1"/>
</dbReference>
<dbReference type="Proteomes" id="UP001217838">
    <property type="component" value="Unassembled WGS sequence"/>
</dbReference>
<keyword evidence="2" id="KW-0732">Signal</keyword>
<dbReference type="InterPro" id="IPR013783">
    <property type="entry name" value="Ig-like_fold"/>
</dbReference>
<dbReference type="EMBL" id="JAQNDN010000003">
    <property type="protein sequence ID" value="MDC0667965.1"/>
    <property type="molecule type" value="Genomic_DNA"/>
</dbReference>
<proteinExistence type="predicted"/>
<dbReference type="Gene3D" id="2.60.40.10">
    <property type="entry name" value="Immunoglobulins"/>
    <property type="match status" value="1"/>
</dbReference>
<feature type="compositionally biased region" description="Low complexity" evidence="1">
    <location>
        <begin position="33"/>
        <end position="71"/>
    </location>
</feature>
<organism evidence="3 4">
    <name type="scientific">Nannocystis radixulma</name>
    <dbReference type="NCBI Taxonomy" id="2995305"/>
    <lineage>
        <taxon>Bacteria</taxon>
        <taxon>Pseudomonadati</taxon>
        <taxon>Myxococcota</taxon>
        <taxon>Polyangia</taxon>
        <taxon>Nannocystales</taxon>
        <taxon>Nannocystaceae</taxon>
        <taxon>Nannocystis</taxon>
    </lineage>
</organism>
<accession>A0ABT5B1J0</accession>
<comment type="caution">
    <text evidence="3">The sequence shown here is derived from an EMBL/GenBank/DDBJ whole genome shotgun (WGS) entry which is preliminary data.</text>
</comment>
<reference evidence="3 4" key="1">
    <citation type="submission" date="2022-11" db="EMBL/GenBank/DDBJ databases">
        <title>Minimal conservation of predation-associated metabolite biosynthetic gene clusters underscores biosynthetic potential of Myxococcota including descriptions for ten novel species: Archangium lansinium sp. nov., Myxococcus landrumus sp. nov., Nannocystis bai.</title>
        <authorList>
            <person name="Ahearne A."/>
            <person name="Stevens C."/>
            <person name="Dowd S."/>
        </authorList>
    </citation>
    <scope>NUCLEOTIDE SEQUENCE [LARGE SCALE GENOMIC DNA]</scope>
    <source>
        <strain evidence="3 4">NCELM</strain>
    </source>
</reference>
<feature type="chain" id="PRO_5046901676" evidence="2">
    <location>
        <begin position="21"/>
        <end position="830"/>
    </location>
</feature>
<sequence length="830" mass="86806">MRPPMLRAHALPCTFVLALAGCGDSGRPADDGTATLPTSTTPNLTEPTGTTDPSTGTTAPTTTDPTTSTTTGGQGTGEPGEPCGVSAECKPGLVCAGGECAPTEGECQTDDDCSGDTYCCADSCLPVGESPAVCIPYGFDPNPWSNDECVGDVAVGLFEPAVQCEWTAPPDGDPYPNHKSVLTTPLIFDLPHGSNVEFPQAEIVVVTYNYTDGGEPSGWGSDPNYYGVIRVLDGTTCELIESIDDPANRIIAASPPTIGDIDGDGLAEIVTHRAVSGTIAFGWDAALKKYVTKWVATGTDYSMTTRWDGPSLHDLDDDGVAEVITGSEVYDGATGTRLNPGQLVPGAGANRFSVIGDLDQDGAAELIGAGVWRWNVGTNTWDMAWPGDPDGGAHYGFADFGTPGPDPASFNGTALDGRAEIVSVTGGVVELYTLEGQLIFAATTDLGSGGPPTIGDFDADGFPEIASAGGKAFSIYDLDCKDGMAPGCVAPWIRWSQPSQDLSSQNTGSSIFDFEGDGAAEAVYADECFLRVYAGATGEVLYSTFRTSCTWYENPVVGDPDYDQNTEILVGSNDNCNVVCPDIDPIHRGLRCETGEECGEPFICDAGFCRCSDDTQCVGGHACTEPLPGTPGAGNVCRAVHPPGVGLTGLRVLRDRLDRWASSRPLWNQHAYSVTNVDDDGGIPATSQWPANFLQPDLNNYRQNRQGDTPPAALPDITGKLGDQSCMGKDGKVVLTSTVCNRGKKAVGANLPATFYLGDPADGMVLCVAYTAEPVPVEECREVSCTIDDTVNGTVTVVVDDDGQGGEFALECFENNNSDAIQIEDCSPVG</sequence>
<name>A0ABT5B1J0_9BACT</name>
<evidence type="ECO:0000313" key="4">
    <source>
        <dbReference type="Proteomes" id="UP001217838"/>
    </source>
</evidence>
<dbReference type="SUPFAM" id="SSF69318">
    <property type="entry name" value="Integrin alpha N-terminal domain"/>
    <property type="match status" value="1"/>
</dbReference>
<evidence type="ECO:0000256" key="2">
    <source>
        <dbReference type="SAM" id="SignalP"/>
    </source>
</evidence>
<feature type="region of interest" description="Disordered" evidence="1">
    <location>
        <begin position="28"/>
        <end position="81"/>
    </location>
</feature>
<dbReference type="InterPro" id="IPR028994">
    <property type="entry name" value="Integrin_alpha_N"/>
</dbReference>
<feature type="signal peptide" evidence="2">
    <location>
        <begin position="1"/>
        <end position="20"/>
    </location>
</feature>
<evidence type="ECO:0000256" key="1">
    <source>
        <dbReference type="SAM" id="MobiDB-lite"/>
    </source>
</evidence>
<gene>
    <name evidence="3" type="ORF">POL58_09465</name>
</gene>